<gene>
    <name evidence="1" type="ORF">KC19_4G039700</name>
</gene>
<name>A0A8T0I842_CERPU</name>
<sequence length="347" mass="39237">METLERLQAVHAHVRLLHTHHIASAHAPTDRFLAQFLLLLGESGKSSAEMERLCDVLVDSVPKMKASTLFDDMAQTNASVSDNQPRSNSPRIQFAAEDKLKVENVTPRGGLCNRSGHLDTNSQDLRTSEVVSEHTLPTQRHISGGGALNCMVSFKSMERARSTVEDFCRSYFMFHDMDVRNPTHVFRHLPLLVFVESYVYQLDEQNEEQLYLSPIIGGSKSSHEVSSKVADGLGKDPFAGLRAILHEQDLLTKRIEDELIDGVQYWRLEQSLCTALATGEEVKVEDVKQALCLKSFDYRVLNLLLYGLRKEPVNEAHYEFLSISELLVEIADDLYDYEVIITSIRKM</sequence>
<evidence type="ECO:0000313" key="2">
    <source>
        <dbReference type="Proteomes" id="UP000822688"/>
    </source>
</evidence>
<dbReference type="EMBL" id="CM026424">
    <property type="protein sequence ID" value="KAG0578658.1"/>
    <property type="molecule type" value="Genomic_DNA"/>
</dbReference>
<comment type="caution">
    <text evidence="1">The sequence shown here is derived from an EMBL/GenBank/DDBJ whole genome shotgun (WGS) entry which is preliminary data.</text>
</comment>
<organism evidence="1 2">
    <name type="scientific">Ceratodon purpureus</name>
    <name type="common">Fire moss</name>
    <name type="synonym">Dicranum purpureum</name>
    <dbReference type="NCBI Taxonomy" id="3225"/>
    <lineage>
        <taxon>Eukaryota</taxon>
        <taxon>Viridiplantae</taxon>
        <taxon>Streptophyta</taxon>
        <taxon>Embryophyta</taxon>
        <taxon>Bryophyta</taxon>
        <taxon>Bryophytina</taxon>
        <taxon>Bryopsida</taxon>
        <taxon>Dicranidae</taxon>
        <taxon>Pseudoditrichales</taxon>
        <taxon>Ditrichaceae</taxon>
        <taxon>Ceratodon</taxon>
    </lineage>
</organism>
<evidence type="ECO:0000313" key="1">
    <source>
        <dbReference type="EMBL" id="KAG0578658.1"/>
    </source>
</evidence>
<proteinExistence type="predicted"/>
<accession>A0A8T0I842</accession>
<dbReference type="Proteomes" id="UP000822688">
    <property type="component" value="Chromosome 4"/>
</dbReference>
<dbReference type="PANTHER" id="PTHR35754">
    <property type="entry name" value="ATP SYNTHASE SUBUNIT B"/>
    <property type="match status" value="1"/>
</dbReference>
<dbReference type="PANTHER" id="PTHR35754:SF2">
    <property type="entry name" value="ATP SYNTHASE SUBUNIT B"/>
    <property type="match status" value="1"/>
</dbReference>
<keyword evidence="2" id="KW-1185">Reference proteome</keyword>
<reference evidence="1" key="1">
    <citation type="submission" date="2020-06" db="EMBL/GenBank/DDBJ databases">
        <title>WGS assembly of Ceratodon purpureus strain R40.</title>
        <authorList>
            <person name="Carey S.B."/>
            <person name="Jenkins J."/>
            <person name="Shu S."/>
            <person name="Lovell J.T."/>
            <person name="Sreedasyam A."/>
            <person name="Maumus F."/>
            <person name="Tiley G.P."/>
            <person name="Fernandez-Pozo N."/>
            <person name="Barry K."/>
            <person name="Chen C."/>
            <person name="Wang M."/>
            <person name="Lipzen A."/>
            <person name="Daum C."/>
            <person name="Saski C.A."/>
            <person name="Payton A.C."/>
            <person name="Mcbreen J.C."/>
            <person name="Conrad R.E."/>
            <person name="Kollar L.M."/>
            <person name="Olsson S."/>
            <person name="Huttunen S."/>
            <person name="Landis J.B."/>
            <person name="Wickett N.J."/>
            <person name="Johnson M.G."/>
            <person name="Rensing S.A."/>
            <person name="Grimwood J."/>
            <person name="Schmutz J."/>
            <person name="Mcdaniel S.F."/>
        </authorList>
    </citation>
    <scope>NUCLEOTIDE SEQUENCE</scope>
    <source>
        <strain evidence="1">R40</strain>
    </source>
</reference>
<dbReference type="AlphaFoldDB" id="A0A8T0I842"/>
<protein>
    <submittedName>
        <fullName evidence="1">Uncharacterized protein</fullName>
    </submittedName>
</protein>